<name>A0ABZ0RU98_9BACI</name>
<dbReference type="Proteomes" id="UP001322664">
    <property type="component" value="Chromosome"/>
</dbReference>
<keyword evidence="2" id="KW-1185">Reference proteome</keyword>
<evidence type="ECO:0000313" key="1">
    <source>
        <dbReference type="EMBL" id="WPK10994.1"/>
    </source>
</evidence>
<dbReference type="Pfam" id="PF11148">
    <property type="entry name" value="DUF2922"/>
    <property type="match status" value="1"/>
</dbReference>
<organism evidence="1 2">
    <name type="scientific">Lysinibacillus louembei</name>
    <dbReference type="NCBI Taxonomy" id="1470088"/>
    <lineage>
        <taxon>Bacteria</taxon>
        <taxon>Bacillati</taxon>
        <taxon>Bacillota</taxon>
        <taxon>Bacilli</taxon>
        <taxon>Bacillales</taxon>
        <taxon>Bacillaceae</taxon>
        <taxon>Lysinibacillus</taxon>
    </lineage>
</organism>
<sequence length="72" mass="8125">MTNTLQLIFQLANEKSLTLSVMEPRENLTDAEVAAVMETIVTQNVFKRDEASIVAKKAARLISRNVKEFNIM</sequence>
<gene>
    <name evidence="1" type="ORF">R6U77_14010</name>
</gene>
<evidence type="ECO:0000313" key="2">
    <source>
        <dbReference type="Proteomes" id="UP001322664"/>
    </source>
</evidence>
<accession>A0ABZ0RU98</accession>
<dbReference type="EMBL" id="CP137624">
    <property type="protein sequence ID" value="WPK10994.1"/>
    <property type="molecule type" value="Genomic_DNA"/>
</dbReference>
<dbReference type="RefSeq" id="WP_319836100.1">
    <property type="nucleotide sequence ID" value="NZ_CP137624.1"/>
</dbReference>
<dbReference type="InterPro" id="IPR021321">
    <property type="entry name" value="DUF2922"/>
</dbReference>
<proteinExistence type="predicted"/>
<protein>
    <submittedName>
        <fullName evidence="1">DUF2922 domain-containing protein</fullName>
    </submittedName>
</protein>
<reference evidence="1 2" key="1">
    <citation type="submission" date="2023-09" db="EMBL/GenBank/DDBJ databases">
        <authorList>
            <person name="Page C.A."/>
            <person name="Perez-Diaz I.M."/>
        </authorList>
    </citation>
    <scope>NUCLEOTIDE SEQUENCE [LARGE SCALE GENOMIC DNA]</scope>
    <source>
        <strain evidence="1 2">Ll15</strain>
    </source>
</reference>